<dbReference type="RefSeq" id="WP_154518568.1">
    <property type="nucleotide sequence ID" value="NZ_VUMT01000006.1"/>
</dbReference>
<comment type="caution">
    <text evidence="10">The sequence shown here is derived from an EMBL/GenBank/DDBJ whole genome shotgun (WGS) entry which is preliminary data.</text>
</comment>
<dbReference type="PANTHER" id="PTHR33602">
    <property type="entry name" value="REGULATORY PROTEIN RECX FAMILY PROTEIN"/>
    <property type="match status" value="1"/>
</dbReference>
<dbReference type="Proteomes" id="UP000482209">
    <property type="component" value="Unassembled WGS sequence"/>
</dbReference>
<dbReference type="Pfam" id="PF21982">
    <property type="entry name" value="RecX_HTH1"/>
    <property type="match status" value="1"/>
</dbReference>
<comment type="function">
    <text evidence="5">Modulates RecA activity.</text>
</comment>
<organism evidence="10 11">
    <name type="scientific">Velocimicrobium porci</name>
    <dbReference type="NCBI Taxonomy" id="2606634"/>
    <lineage>
        <taxon>Bacteria</taxon>
        <taxon>Bacillati</taxon>
        <taxon>Bacillota</taxon>
        <taxon>Clostridia</taxon>
        <taxon>Lachnospirales</taxon>
        <taxon>Lachnospiraceae</taxon>
        <taxon>Velocimicrobium</taxon>
    </lineage>
</organism>
<gene>
    <name evidence="5" type="primary">recX</name>
    <name evidence="10" type="ORF">FYJ58_05690</name>
</gene>
<keyword evidence="6" id="KW-0175">Coiled coil</keyword>
<evidence type="ECO:0000259" key="9">
    <source>
        <dbReference type="Pfam" id="PF21982"/>
    </source>
</evidence>
<comment type="similarity">
    <text evidence="2 5">Belongs to the RecX family.</text>
</comment>
<protein>
    <recommendedName>
        <fullName evidence="3 5">Regulatory protein RecX</fullName>
    </recommendedName>
</protein>
<dbReference type="Pfam" id="PF21981">
    <property type="entry name" value="RecX_HTH3"/>
    <property type="match status" value="1"/>
</dbReference>
<dbReference type="EMBL" id="VUMT01000006">
    <property type="protein sequence ID" value="MSS63368.1"/>
    <property type="molecule type" value="Genomic_DNA"/>
</dbReference>
<dbReference type="PANTHER" id="PTHR33602:SF1">
    <property type="entry name" value="REGULATORY PROTEIN RECX FAMILY PROTEIN"/>
    <property type="match status" value="1"/>
</dbReference>
<dbReference type="GO" id="GO:0006282">
    <property type="term" value="P:regulation of DNA repair"/>
    <property type="evidence" value="ECO:0007669"/>
    <property type="project" value="UniProtKB-UniRule"/>
</dbReference>
<evidence type="ECO:0000256" key="2">
    <source>
        <dbReference type="ARBA" id="ARBA00009695"/>
    </source>
</evidence>
<comment type="subcellular location">
    <subcellularLocation>
        <location evidence="1 5">Cytoplasm</location>
    </subcellularLocation>
</comment>
<evidence type="ECO:0000259" key="8">
    <source>
        <dbReference type="Pfam" id="PF21981"/>
    </source>
</evidence>
<feature type="coiled-coil region" evidence="6">
    <location>
        <begin position="58"/>
        <end position="85"/>
    </location>
</feature>
<dbReference type="InterPro" id="IPR053925">
    <property type="entry name" value="RecX_HTH_3rd"/>
</dbReference>
<proteinExistence type="inferred from homology"/>
<accession>A0A6L5XYT6</accession>
<dbReference type="AlphaFoldDB" id="A0A6L5XYT6"/>
<evidence type="ECO:0000256" key="3">
    <source>
        <dbReference type="ARBA" id="ARBA00018111"/>
    </source>
</evidence>
<dbReference type="HAMAP" id="MF_01114">
    <property type="entry name" value="RecX"/>
    <property type="match status" value="1"/>
</dbReference>
<evidence type="ECO:0000256" key="1">
    <source>
        <dbReference type="ARBA" id="ARBA00004496"/>
    </source>
</evidence>
<keyword evidence="11" id="KW-1185">Reference proteome</keyword>
<dbReference type="InterPro" id="IPR053926">
    <property type="entry name" value="RecX_HTH_1st"/>
</dbReference>
<dbReference type="Gene3D" id="1.10.10.10">
    <property type="entry name" value="Winged helix-like DNA-binding domain superfamily/Winged helix DNA-binding domain"/>
    <property type="match status" value="3"/>
</dbReference>
<dbReference type="InterPro" id="IPR036388">
    <property type="entry name" value="WH-like_DNA-bd_sf"/>
</dbReference>
<evidence type="ECO:0000313" key="11">
    <source>
        <dbReference type="Proteomes" id="UP000482209"/>
    </source>
</evidence>
<sequence length="199" mass="24262">MEQVITSLEYVEKKKVRVYINDEFAFPLYQSEIKKYSIEEGQFIEQERYNKIMEEIIFRRAKQKAMNLLKRMDRTEQELRTKLRQAEYPSAAVETAIEYVKSYHYIDDLRYAENYIRYKKGTKSIRMIEMELRQKGIDKESIRSALEEETISDDEALKKAIRKKAKNWDTMSYLEKRKVFAYLYRKGFKEEDIRKYLEF</sequence>
<evidence type="ECO:0000256" key="6">
    <source>
        <dbReference type="SAM" id="Coils"/>
    </source>
</evidence>
<evidence type="ECO:0000256" key="5">
    <source>
        <dbReference type="HAMAP-Rule" id="MF_01114"/>
    </source>
</evidence>
<dbReference type="GO" id="GO:0005737">
    <property type="term" value="C:cytoplasm"/>
    <property type="evidence" value="ECO:0007669"/>
    <property type="project" value="UniProtKB-SubCell"/>
</dbReference>
<evidence type="ECO:0000256" key="4">
    <source>
        <dbReference type="ARBA" id="ARBA00022490"/>
    </source>
</evidence>
<dbReference type="InterPro" id="IPR053924">
    <property type="entry name" value="RecX_HTH_2nd"/>
</dbReference>
<name>A0A6L5XYT6_9FIRM</name>
<reference evidence="10 11" key="1">
    <citation type="submission" date="2019-08" db="EMBL/GenBank/DDBJ databases">
        <title>In-depth cultivation of the pig gut microbiome towards novel bacterial diversity and tailored functional studies.</title>
        <authorList>
            <person name="Wylensek D."/>
            <person name="Hitch T.C.A."/>
            <person name="Clavel T."/>
        </authorList>
    </citation>
    <scope>NUCLEOTIDE SEQUENCE [LARGE SCALE GENOMIC DNA]</scope>
    <source>
        <strain evidence="10 11">WCA-693-APC-MOT-I</strain>
    </source>
</reference>
<evidence type="ECO:0000313" key="10">
    <source>
        <dbReference type="EMBL" id="MSS63368.1"/>
    </source>
</evidence>
<feature type="domain" description="RecX second three-helical" evidence="7">
    <location>
        <begin position="107"/>
        <end position="146"/>
    </location>
</feature>
<keyword evidence="4 5" id="KW-0963">Cytoplasm</keyword>
<dbReference type="InterPro" id="IPR003783">
    <property type="entry name" value="Regulatory_RecX"/>
</dbReference>
<feature type="domain" description="RecX first three-helical" evidence="9">
    <location>
        <begin position="61"/>
        <end position="99"/>
    </location>
</feature>
<dbReference type="Pfam" id="PF02631">
    <property type="entry name" value="RecX_HTH2"/>
    <property type="match status" value="1"/>
</dbReference>
<feature type="domain" description="RecX third three-helical" evidence="8">
    <location>
        <begin position="153"/>
        <end position="197"/>
    </location>
</feature>
<evidence type="ECO:0000259" key="7">
    <source>
        <dbReference type="Pfam" id="PF02631"/>
    </source>
</evidence>